<protein>
    <recommendedName>
        <fullName evidence="4 10">2-dehydropantoate 2-reductase</fullName>
        <ecNumber evidence="3 10">1.1.1.169</ecNumber>
    </recommendedName>
    <alternativeName>
        <fullName evidence="8 10">Ketopantoate reductase</fullName>
    </alternativeName>
</protein>
<evidence type="ECO:0000259" key="12">
    <source>
        <dbReference type="Pfam" id="PF08546"/>
    </source>
</evidence>
<evidence type="ECO:0000313" key="13">
    <source>
        <dbReference type="EMBL" id="MBS3847434.1"/>
    </source>
</evidence>
<dbReference type="Pfam" id="PF02558">
    <property type="entry name" value="ApbA"/>
    <property type="match status" value="1"/>
</dbReference>
<evidence type="ECO:0000256" key="1">
    <source>
        <dbReference type="ARBA" id="ARBA00004994"/>
    </source>
</evidence>
<dbReference type="InterPro" id="IPR008927">
    <property type="entry name" value="6-PGluconate_DH-like_C_sf"/>
</dbReference>
<evidence type="ECO:0000256" key="5">
    <source>
        <dbReference type="ARBA" id="ARBA00022655"/>
    </source>
</evidence>
<evidence type="ECO:0000256" key="3">
    <source>
        <dbReference type="ARBA" id="ARBA00013014"/>
    </source>
</evidence>
<dbReference type="InterPro" id="IPR013332">
    <property type="entry name" value="KPR_N"/>
</dbReference>
<dbReference type="EC" id="1.1.1.169" evidence="3 10"/>
<dbReference type="RefSeq" id="WP_212657056.1">
    <property type="nucleotide sequence ID" value="NZ_JAGXTP010000001.1"/>
</dbReference>
<comment type="catalytic activity">
    <reaction evidence="9 10">
        <text>(R)-pantoate + NADP(+) = 2-dehydropantoate + NADPH + H(+)</text>
        <dbReference type="Rhea" id="RHEA:16233"/>
        <dbReference type="ChEBI" id="CHEBI:11561"/>
        <dbReference type="ChEBI" id="CHEBI:15378"/>
        <dbReference type="ChEBI" id="CHEBI:15980"/>
        <dbReference type="ChEBI" id="CHEBI:57783"/>
        <dbReference type="ChEBI" id="CHEBI:58349"/>
        <dbReference type="EC" id="1.1.1.169"/>
    </reaction>
</comment>
<dbReference type="Pfam" id="PF08546">
    <property type="entry name" value="ApbA_C"/>
    <property type="match status" value="1"/>
</dbReference>
<gene>
    <name evidence="13" type="ORF">KD146_01870</name>
</gene>
<sequence>MTKIAIIGPGALGGTIAGWLCQNAAHEVIVCARTPLVDLRVETPVGTLNAAPQVLIDPAPAQPVDWVLVLTKTYDVAAAKVWLDSLVGPGTRVAVLQNGVEHVSRFAALLPGQAIVPAVVDIPASRSAPGRMIQQRLGSIVVPEGDDGADFVGLFGETKIDVSAVADWNSRAWGKLCLNCAGAVAALTQRSTGPVWNDDLEVLVRGLVSECAAVARAEGAVIPDSLIEGVIEGARNAPEGAGNSMSVDRFAGRQMELDARNGVIVRLGKKHGIATPINALFVTLLAASGSPWVT</sequence>
<evidence type="ECO:0000256" key="4">
    <source>
        <dbReference type="ARBA" id="ARBA00019465"/>
    </source>
</evidence>
<evidence type="ECO:0000256" key="2">
    <source>
        <dbReference type="ARBA" id="ARBA00007870"/>
    </source>
</evidence>
<dbReference type="NCBIfam" id="NF005091">
    <property type="entry name" value="PRK06522.2-2"/>
    <property type="match status" value="1"/>
</dbReference>
<dbReference type="NCBIfam" id="TIGR00745">
    <property type="entry name" value="apbA_panE"/>
    <property type="match status" value="1"/>
</dbReference>
<comment type="caution">
    <text evidence="13">The sequence shown here is derived from an EMBL/GenBank/DDBJ whole genome shotgun (WGS) entry which is preliminary data.</text>
</comment>
<dbReference type="PANTHER" id="PTHR21708">
    <property type="entry name" value="PROBABLE 2-DEHYDROPANTOATE 2-REDUCTASE"/>
    <property type="match status" value="1"/>
</dbReference>
<dbReference type="GO" id="GO:0015940">
    <property type="term" value="P:pantothenate biosynthetic process"/>
    <property type="evidence" value="ECO:0007669"/>
    <property type="project" value="UniProtKB-KW"/>
</dbReference>
<dbReference type="InterPro" id="IPR051402">
    <property type="entry name" value="KPR-Related"/>
</dbReference>
<keyword evidence="14" id="KW-1185">Reference proteome</keyword>
<accession>A0A942IC81</accession>
<dbReference type="AlphaFoldDB" id="A0A942IC81"/>
<keyword evidence="5 10" id="KW-0566">Pantothenate biosynthesis</keyword>
<evidence type="ECO:0000256" key="9">
    <source>
        <dbReference type="ARBA" id="ARBA00048793"/>
    </source>
</evidence>
<evidence type="ECO:0000313" key="14">
    <source>
        <dbReference type="Proteomes" id="UP000678281"/>
    </source>
</evidence>
<dbReference type="EMBL" id="JAGXTP010000001">
    <property type="protein sequence ID" value="MBS3847434.1"/>
    <property type="molecule type" value="Genomic_DNA"/>
</dbReference>
<evidence type="ECO:0000259" key="11">
    <source>
        <dbReference type="Pfam" id="PF02558"/>
    </source>
</evidence>
<dbReference type="Gene3D" id="3.40.50.720">
    <property type="entry name" value="NAD(P)-binding Rossmann-like Domain"/>
    <property type="match status" value="1"/>
</dbReference>
<dbReference type="GO" id="GO:0005737">
    <property type="term" value="C:cytoplasm"/>
    <property type="evidence" value="ECO:0007669"/>
    <property type="project" value="TreeGrafter"/>
</dbReference>
<dbReference type="InterPro" id="IPR036291">
    <property type="entry name" value="NAD(P)-bd_dom_sf"/>
</dbReference>
<comment type="function">
    <text evidence="10">Catalyzes the NADPH-dependent reduction of ketopantoate into pantoic acid.</text>
</comment>
<feature type="domain" description="Ketopantoate reductase N-terminal" evidence="11">
    <location>
        <begin position="4"/>
        <end position="145"/>
    </location>
</feature>
<keyword evidence="6 10" id="KW-0521">NADP</keyword>
<feature type="domain" description="Ketopantoate reductase C-terminal" evidence="12">
    <location>
        <begin position="168"/>
        <end position="286"/>
    </location>
</feature>
<dbReference type="Proteomes" id="UP000678281">
    <property type="component" value="Unassembled WGS sequence"/>
</dbReference>
<comment type="pathway">
    <text evidence="1 10">Cofactor biosynthesis; (R)-pantothenate biosynthesis; (R)-pantoate from 3-methyl-2-oxobutanoate: step 2/2.</text>
</comment>
<dbReference type="PANTHER" id="PTHR21708:SF26">
    <property type="entry name" value="2-DEHYDROPANTOATE 2-REDUCTASE"/>
    <property type="match status" value="1"/>
</dbReference>
<evidence type="ECO:0000256" key="10">
    <source>
        <dbReference type="RuleBase" id="RU362068"/>
    </source>
</evidence>
<comment type="similarity">
    <text evidence="2 10">Belongs to the ketopantoate reductase family.</text>
</comment>
<dbReference type="InterPro" id="IPR003710">
    <property type="entry name" value="ApbA"/>
</dbReference>
<proteinExistence type="inferred from homology"/>
<evidence type="ECO:0000256" key="8">
    <source>
        <dbReference type="ARBA" id="ARBA00032024"/>
    </source>
</evidence>
<organism evidence="13 14">
    <name type="scientific">Devosia litorisediminis</name>
    <dbReference type="NCBI Taxonomy" id="2829817"/>
    <lineage>
        <taxon>Bacteria</taxon>
        <taxon>Pseudomonadati</taxon>
        <taxon>Pseudomonadota</taxon>
        <taxon>Alphaproteobacteria</taxon>
        <taxon>Hyphomicrobiales</taxon>
        <taxon>Devosiaceae</taxon>
        <taxon>Devosia</taxon>
    </lineage>
</organism>
<dbReference type="InterPro" id="IPR013752">
    <property type="entry name" value="KPA_reductase"/>
</dbReference>
<evidence type="ECO:0000256" key="6">
    <source>
        <dbReference type="ARBA" id="ARBA00022857"/>
    </source>
</evidence>
<name>A0A942IC81_9HYPH</name>
<dbReference type="SUPFAM" id="SSF48179">
    <property type="entry name" value="6-phosphogluconate dehydrogenase C-terminal domain-like"/>
    <property type="match status" value="1"/>
</dbReference>
<dbReference type="GO" id="GO:0008677">
    <property type="term" value="F:2-dehydropantoate 2-reductase activity"/>
    <property type="evidence" value="ECO:0007669"/>
    <property type="project" value="UniProtKB-EC"/>
</dbReference>
<keyword evidence="7 10" id="KW-0560">Oxidoreductase</keyword>
<reference evidence="13" key="1">
    <citation type="submission" date="2021-04" db="EMBL/GenBank/DDBJ databases">
        <title>Devosia litorisediminis sp. nov., isolated from a sand dune.</title>
        <authorList>
            <person name="Park S."/>
            <person name="Yoon J.-H."/>
        </authorList>
    </citation>
    <scope>NUCLEOTIDE SEQUENCE</scope>
    <source>
        <strain evidence="13">BSSL-BM10</strain>
    </source>
</reference>
<dbReference type="SUPFAM" id="SSF51735">
    <property type="entry name" value="NAD(P)-binding Rossmann-fold domains"/>
    <property type="match status" value="1"/>
</dbReference>
<dbReference type="InterPro" id="IPR013328">
    <property type="entry name" value="6PGD_dom2"/>
</dbReference>
<dbReference type="Gene3D" id="1.10.1040.10">
    <property type="entry name" value="N-(1-d-carboxylethyl)-l-norvaline Dehydrogenase, domain 2"/>
    <property type="match status" value="1"/>
</dbReference>
<evidence type="ECO:0000256" key="7">
    <source>
        <dbReference type="ARBA" id="ARBA00023002"/>
    </source>
</evidence>